<keyword evidence="2" id="KW-0812">Transmembrane</keyword>
<evidence type="ECO:0000313" key="4">
    <source>
        <dbReference type="EMBL" id="CAA0395487.1"/>
    </source>
</evidence>
<dbReference type="SUPFAM" id="SSF49764">
    <property type="entry name" value="HSP20-like chaperones"/>
    <property type="match status" value="1"/>
</dbReference>
<keyword evidence="2" id="KW-0472">Membrane</keyword>
<organism evidence="4 5">
    <name type="scientific">Arabidopsis thaliana</name>
    <name type="common">Mouse-ear cress</name>
    <dbReference type="NCBI Taxonomy" id="3702"/>
    <lineage>
        <taxon>Eukaryota</taxon>
        <taxon>Viridiplantae</taxon>
        <taxon>Streptophyta</taxon>
        <taxon>Embryophyta</taxon>
        <taxon>Tracheophyta</taxon>
        <taxon>Spermatophyta</taxon>
        <taxon>Magnoliopsida</taxon>
        <taxon>eudicotyledons</taxon>
        <taxon>Gunneridae</taxon>
        <taxon>Pentapetalae</taxon>
        <taxon>rosids</taxon>
        <taxon>malvids</taxon>
        <taxon>Brassicales</taxon>
        <taxon>Brassicaceae</taxon>
        <taxon>Camelineae</taxon>
        <taxon>Arabidopsis</taxon>
    </lineage>
</organism>
<feature type="transmembrane region" description="Helical" evidence="2">
    <location>
        <begin position="311"/>
        <end position="327"/>
    </location>
</feature>
<sequence length="330" mass="35984">MAVPLPARPQSPEGFYAINNQFQTNGPKGFSELKILANGDMFVRMDLPGVPDEGGMSVYHNRSEESVVVYAKAPKVHTHDSTERRYLTSTGIGCSCCAISSMTTHMSDGVFRLTLSKTRIDPNRSSCIVLGCSGFREDLRGTDPNGILLPGLTGPVLQPHPLAFPQSTMAYESKQLPNGKLFVRADMPGVPKENFTVSVTNGRVKVTGEAPALSHDSSGRFYSGDVAMLSTPVDIPSRRIKTIAKDGVIRLLIPPFDDDFMMKLCLSSMVDPFSGMVSFVLWIVSFYVLSVLILGLCLYDATYFGNVSTTQFILICFNFSASLLSFSEVC</sequence>
<dbReference type="AlphaFoldDB" id="A0A5S9XT12"/>
<proteinExistence type="inferred from homology"/>
<dbReference type="PANTHER" id="PTHR46991:SF22">
    <property type="entry name" value="HEAT SHOCK PROTEIN HSP20_ALPHA CRYSTALLIN FAMILY"/>
    <property type="match status" value="1"/>
</dbReference>
<comment type="similarity">
    <text evidence="1">Belongs to the small heat shock protein (HSP20) family.</text>
</comment>
<keyword evidence="2" id="KW-1133">Transmembrane helix</keyword>
<protein>
    <recommendedName>
        <fullName evidence="3">SHSP domain-containing protein</fullName>
    </recommendedName>
</protein>
<evidence type="ECO:0000313" key="5">
    <source>
        <dbReference type="Proteomes" id="UP000434276"/>
    </source>
</evidence>
<dbReference type="InterPro" id="IPR002068">
    <property type="entry name" value="A-crystallin/Hsp20_dom"/>
</dbReference>
<dbReference type="PROSITE" id="PS01031">
    <property type="entry name" value="SHSP"/>
    <property type="match status" value="1"/>
</dbReference>
<dbReference type="PANTHER" id="PTHR46991">
    <property type="entry name" value="23.5 KDA HEAT SHOCK PROTEIN, MITOCHONDRIAL"/>
    <property type="match status" value="1"/>
</dbReference>
<dbReference type="InterPro" id="IPR044656">
    <property type="entry name" value="HSP14.7/HSP23.5/HSP23.6-like"/>
</dbReference>
<evidence type="ECO:0000256" key="2">
    <source>
        <dbReference type="SAM" id="Phobius"/>
    </source>
</evidence>
<reference evidence="4 5" key="1">
    <citation type="submission" date="2019-12" db="EMBL/GenBank/DDBJ databases">
        <authorList>
            <person name="Jiao W.-B."/>
            <person name="Schneeberger K."/>
        </authorList>
    </citation>
    <scope>NUCLEOTIDE SEQUENCE [LARGE SCALE GENOMIC DNA]</scope>
    <source>
        <strain evidence="5">cv. C24</strain>
    </source>
</reference>
<dbReference type="ExpressionAtlas" id="A0A5S9XT12">
    <property type="expression patterns" value="baseline and differential"/>
</dbReference>
<dbReference type="CDD" id="cd00298">
    <property type="entry name" value="ACD_sHsps_p23-like"/>
    <property type="match status" value="1"/>
</dbReference>
<evidence type="ECO:0000256" key="1">
    <source>
        <dbReference type="PROSITE-ProRule" id="PRU00285"/>
    </source>
</evidence>
<dbReference type="EMBL" id="CACSHJ010000095">
    <property type="protein sequence ID" value="CAA0395487.1"/>
    <property type="molecule type" value="Genomic_DNA"/>
</dbReference>
<name>A0A5S9XT12_ARATH</name>
<dbReference type="Gene3D" id="2.60.40.790">
    <property type="match status" value="1"/>
</dbReference>
<gene>
    <name evidence="4" type="ORF">C24_LOCUS18233</name>
</gene>
<dbReference type="OrthoDB" id="1021492at2759"/>
<feature type="transmembrane region" description="Helical" evidence="2">
    <location>
        <begin position="279"/>
        <end position="299"/>
    </location>
</feature>
<accession>A0A5S9XT12</accession>
<dbReference type="InterPro" id="IPR008978">
    <property type="entry name" value="HSP20-like_chaperone"/>
</dbReference>
<dbReference type="Proteomes" id="UP000434276">
    <property type="component" value="Unassembled WGS sequence"/>
</dbReference>
<evidence type="ECO:0000259" key="3">
    <source>
        <dbReference type="PROSITE" id="PS01031"/>
    </source>
</evidence>
<feature type="domain" description="SHSP" evidence="3">
    <location>
        <begin position="162"/>
        <end position="271"/>
    </location>
</feature>